<comment type="similarity">
    <text evidence="5">Belongs to the TRAFAC class myosin-kinesin ATPase superfamily. Kinesin family.</text>
</comment>
<dbReference type="Gene3D" id="3.40.850.10">
    <property type="entry name" value="Kinesin motor domain"/>
    <property type="match status" value="1"/>
</dbReference>
<dbReference type="GO" id="GO:0005634">
    <property type="term" value="C:nucleus"/>
    <property type="evidence" value="ECO:0007669"/>
    <property type="project" value="TreeGrafter"/>
</dbReference>
<evidence type="ECO:0000259" key="6">
    <source>
        <dbReference type="PROSITE" id="PS50067"/>
    </source>
</evidence>
<dbReference type="GO" id="GO:0000073">
    <property type="term" value="P:initial mitotic spindle pole body separation"/>
    <property type="evidence" value="ECO:0007669"/>
    <property type="project" value="TreeGrafter"/>
</dbReference>
<keyword evidence="5" id="KW-0067">ATP-binding</keyword>
<evidence type="ECO:0000256" key="3">
    <source>
        <dbReference type="ARBA" id="ARBA00023175"/>
    </source>
</evidence>
<dbReference type="GO" id="GO:0005876">
    <property type="term" value="C:spindle microtubule"/>
    <property type="evidence" value="ECO:0007669"/>
    <property type="project" value="TreeGrafter"/>
</dbReference>
<keyword evidence="5" id="KW-0547">Nucleotide-binding</keyword>
<dbReference type="GO" id="GO:0008574">
    <property type="term" value="F:plus-end-directed microtubule motor activity"/>
    <property type="evidence" value="ECO:0007669"/>
    <property type="project" value="TreeGrafter"/>
</dbReference>
<comment type="caution">
    <text evidence="7">The sequence shown here is derived from an EMBL/GenBank/DDBJ whole genome shotgun (WGS) entry which is preliminary data.</text>
</comment>
<comment type="subcellular location">
    <subcellularLocation>
        <location evidence="1">Cytoplasm</location>
        <location evidence="1">Cytoskeleton</location>
    </subcellularLocation>
</comment>
<feature type="binding site" evidence="5">
    <location>
        <begin position="97"/>
        <end position="104"/>
    </location>
    <ligand>
        <name>ATP</name>
        <dbReference type="ChEBI" id="CHEBI:30616"/>
    </ligand>
</feature>
<accession>A0A427Y3K3</accession>
<keyword evidence="2" id="KW-0963">Cytoplasm</keyword>
<dbReference type="GO" id="GO:0005524">
    <property type="term" value="F:ATP binding"/>
    <property type="evidence" value="ECO:0007669"/>
    <property type="project" value="UniProtKB-UniRule"/>
</dbReference>
<sequence length="104" mass="10978">MVKPNESGEINIQVVVRCRGALSKAITIETTPSASSTLGSFTTASSYGGSHAPSTKTYPFDKVFGPEADQTMVFREVAEGMLDEVLAGYNCTIFAYGQTGTGKT</sequence>
<organism evidence="7 8">
    <name type="scientific">Saitozyma podzolica</name>
    <dbReference type="NCBI Taxonomy" id="1890683"/>
    <lineage>
        <taxon>Eukaryota</taxon>
        <taxon>Fungi</taxon>
        <taxon>Dikarya</taxon>
        <taxon>Basidiomycota</taxon>
        <taxon>Agaricomycotina</taxon>
        <taxon>Tremellomycetes</taxon>
        <taxon>Tremellales</taxon>
        <taxon>Trimorphomycetaceae</taxon>
        <taxon>Saitozyma</taxon>
    </lineage>
</organism>
<evidence type="ECO:0000256" key="5">
    <source>
        <dbReference type="PROSITE-ProRule" id="PRU00283"/>
    </source>
</evidence>
<dbReference type="STRING" id="1890683.A0A427Y3K3"/>
<evidence type="ECO:0000313" key="8">
    <source>
        <dbReference type="Proteomes" id="UP000279259"/>
    </source>
</evidence>
<dbReference type="Pfam" id="PF00225">
    <property type="entry name" value="Kinesin"/>
    <property type="match status" value="1"/>
</dbReference>
<feature type="domain" description="Kinesin motor" evidence="6">
    <location>
        <begin position="11"/>
        <end position="104"/>
    </location>
</feature>
<keyword evidence="3 5" id="KW-0505">Motor protein</keyword>
<evidence type="ECO:0000256" key="1">
    <source>
        <dbReference type="ARBA" id="ARBA00004245"/>
    </source>
</evidence>
<dbReference type="InterPro" id="IPR001752">
    <property type="entry name" value="Kinesin_motor_dom"/>
</dbReference>
<dbReference type="InterPro" id="IPR047149">
    <property type="entry name" value="KIF11-like"/>
</dbReference>
<name>A0A427Y3K3_9TREE</name>
<dbReference type="PROSITE" id="PS50067">
    <property type="entry name" value="KINESIN_MOTOR_2"/>
    <property type="match status" value="1"/>
</dbReference>
<protein>
    <submittedName>
        <fullName evidence="7">Kinesin motor protein cin8</fullName>
    </submittedName>
</protein>
<dbReference type="GO" id="GO:0007018">
    <property type="term" value="P:microtubule-based movement"/>
    <property type="evidence" value="ECO:0007669"/>
    <property type="project" value="InterPro"/>
</dbReference>
<dbReference type="AlphaFoldDB" id="A0A427Y3K3"/>
<keyword evidence="8" id="KW-1185">Reference proteome</keyword>
<dbReference type="OrthoDB" id="3237735at2759"/>
<evidence type="ECO:0000256" key="2">
    <source>
        <dbReference type="ARBA" id="ARBA00022490"/>
    </source>
</evidence>
<proteinExistence type="inferred from homology"/>
<dbReference type="GO" id="GO:0072686">
    <property type="term" value="C:mitotic spindle"/>
    <property type="evidence" value="ECO:0007669"/>
    <property type="project" value="TreeGrafter"/>
</dbReference>
<reference evidence="7 8" key="1">
    <citation type="submission" date="2018-11" db="EMBL/GenBank/DDBJ databases">
        <title>Genome sequence of Saitozyma podzolica DSM 27192.</title>
        <authorList>
            <person name="Aliyu H."/>
            <person name="Gorte O."/>
            <person name="Ochsenreither K."/>
        </authorList>
    </citation>
    <scope>NUCLEOTIDE SEQUENCE [LARGE SCALE GENOMIC DNA]</scope>
    <source>
        <strain evidence="7 8">DSM 27192</strain>
    </source>
</reference>
<dbReference type="InterPro" id="IPR036961">
    <property type="entry name" value="Kinesin_motor_dom_sf"/>
</dbReference>
<dbReference type="InterPro" id="IPR027417">
    <property type="entry name" value="P-loop_NTPase"/>
</dbReference>
<dbReference type="GO" id="GO:0008017">
    <property type="term" value="F:microtubule binding"/>
    <property type="evidence" value="ECO:0007669"/>
    <property type="project" value="InterPro"/>
</dbReference>
<dbReference type="PANTHER" id="PTHR47970:SF12">
    <property type="entry name" value="KINESIN FAMILY MEMBER 11"/>
    <property type="match status" value="1"/>
</dbReference>
<dbReference type="SUPFAM" id="SSF52540">
    <property type="entry name" value="P-loop containing nucleoside triphosphate hydrolases"/>
    <property type="match status" value="1"/>
</dbReference>
<dbReference type="EMBL" id="RSCD01000019">
    <property type="protein sequence ID" value="RSH85667.1"/>
    <property type="molecule type" value="Genomic_DNA"/>
</dbReference>
<evidence type="ECO:0000313" key="7">
    <source>
        <dbReference type="EMBL" id="RSH85667.1"/>
    </source>
</evidence>
<dbReference type="Proteomes" id="UP000279259">
    <property type="component" value="Unassembled WGS sequence"/>
</dbReference>
<keyword evidence="4" id="KW-0206">Cytoskeleton</keyword>
<evidence type="ECO:0000256" key="4">
    <source>
        <dbReference type="ARBA" id="ARBA00023212"/>
    </source>
</evidence>
<gene>
    <name evidence="7" type="primary">CIN8_1</name>
    <name evidence="7" type="ORF">EHS25_003808</name>
</gene>
<dbReference type="PANTHER" id="PTHR47970">
    <property type="entry name" value="KINESIN-LIKE PROTEIN KIF11"/>
    <property type="match status" value="1"/>
</dbReference>